<gene>
    <name evidence="1" type="ORF">DKK78_07820</name>
</gene>
<name>A0A2V4DRJ0_9GAMM</name>
<reference evidence="1 2" key="1">
    <citation type="submission" date="2018-05" db="EMBL/GenBank/DDBJ databases">
        <title>Reference genomes for bee gut microbiota database.</title>
        <authorList>
            <person name="Ellegaard K.M."/>
        </authorList>
    </citation>
    <scope>NUCLEOTIDE SEQUENCE [LARGE SCALE GENOMIC DNA]</scope>
    <source>
        <strain evidence="1 2">ESL0172</strain>
    </source>
</reference>
<comment type="caution">
    <text evidence="1">The sequence shown here is derived from an EMBL/GenBank/DDBJ whole genome shotgun (WGS) entry which is preliminary data.</text>
</comment>
<dbReference type="Proteomes" id="UP000247673">
    <property type="component" value="Unassembled WGS sequence"/>
</dbReference>
<dbReference type="AlphaFoldDB" id="A0A2V4DRJ0"/>
<accession>A0A2V4DRJ0</accession>
<keyword evidence="2" id="KW-1185">Reference proteome</keyword>
<proteinExistence type="predicted"/>
<dbReference type="EMBL" id="QGLO01000005">
    <property type="protein sequence ID" value="PXY90669.1"/>
    <property type="molecule type" value="Genomic_DNA"/>
</dbReference>
<evidence type="ECO:0000313" key="2">
    <source>
        <dbReference type="Proteomes" id="UP000247673"/>
    </source>
</evidence>
<organism evidence="1 2">
    <name type="scientific">Gilliamella apis</name>
    <dbReference type="NCBI Taxonomy" id="1970738"/>
    <lineage>
        <taxon>Bacteria</taxon>
        <taxon>Pseudomonadati</taxon>
        <taxon>Pseudomonadota</taxon>
        <taxon>Gammaproteobacteria</taxon>
        <taxon>Orbales</taxon>
        <taxon>Orbaceae</taxon>
        <taxon>Gilliamella</taxon>
    </lineage>
</organism>
<protein>
    <submittedName>
        <fullName evidence="1">Uncharacterized protein</fullName>
    </submittedName>
</protein>
<evidence type="ECO:0000313" key="1">
    <source>
        <dbReference type="EMBL" id="PXY90669.1"/>
    </source>
</evidence>
<sequence length="559" mass="61675">MVFVLQSISFSNYALTTKTTNIIQGSAPYLTFDGVSKITSTEELLAIKLPNGTVITPQNDVSSITNPIELPDKKNTYASVQTIVPLPISGNNQFPVINMTDLLAAPYNYFADDDGDGFDDSDLITATATGDIKIKWEARNPAVADINAKNAFIDITSKVKSHPDTIVDLCDGVHKITISASDSELTTPYGDPNTNHFQEGSHSYYLTPKLDPKVCYAQPNLFFDGGSLGGIDYQVDGILWDVAQVESDHDYGVYRGYPSKGIKVLRATNSGNYQGETSITKNNFPTTGSHGLYFYLLFGGITPEAVLAANGSTVQSIEGGNVSLSLSVSKTTEWEHSGHGPYPYGLAEPAIKITLIGPRFNSTDKNFRPMTFRLYADSNKSTLIYEFKLMRWFIANPEIIFNNENENSRPISSNDEALNYQAKARDYCKSLGSGYRLPDVNDFSNTNPGYGWIGGYVNEYGTFARRQLSYQENGKWIGGIANEWGCMAEDDLYDPGHNMLCQTYTGTDWQSYQYWTNNVISQSEQSKNNGKPFIYVNEGYIDTIDMILGDGIFAACVTP</sequence>